<organism evidence="1 2">
    <name type="scientific">Niastella yeongjuensis</name>
    <dbReference type="NCBI Taxonomy" id="354355"/>
    <lineage>
        <taxon>Bacteria</taxon>
        <taxon>Pseudomonadati</taxon>
        <taxon>Bacteroidota</taxon>
        <taxon>Chitinophagia</taxon>
        <taxon>Chitinophagales</taxon>
        <taxon>Chitinophagaceae</taxon>
        <taxon>Niastella</taxon>
    </lineage>
</organism>
<accession>A0A1V9EPL5</accession>
<proteinExistence type="predicted"/>
<dbReference type="RefSeq" id="WP_081200593.1">
    <property type="nucleotide sequence ID" value="NZ_FOCZ01000004.1"/>
</dbReference>
<keyword evidence="2" id="KW-1185">Reference proteome</keyword>
<reference evidence="2" key="1">
    <citation type="submission" date="2016-04" db="EMBL/GenBank/DDBJ databases">
        <authorList>
            <person name="Chen L."/>
            <person name="Zhuang W."/>
            <person name="Wang G."/>
        </authorList>
    </citation>
    <scope>NUCLEOTIDE SEQUENCE [LARGE SCALE GENOMIC DNA]</scope>
    <source>
        <strain evidence="2">17621</strain>
    </source>
</reference>
<name>A0A1V9EPL5_9BACT</name>
<sequence>MKMEVTKHLPFWEVLFQELTDKLAAILDKPENSLSQAQQSLHACRDAMNLLQEHVIQTGFPCDTEEIFFFKEIKPKFYSLLLFYQHVYCLETSRPIGNEEDIKIFYRSQLDRVQHFFIDNKFFYQYHRCRETLFDDKLFLRNKQGASLSFCIDDINAHPLFSTGIDYIFSRIIANELLAGYLQKALSPKEIENEEVKFKVRPLNWTHHKSAFVEFVYSAKANGLFNNGSATLKEIFDYLQFVFKIKVPHYTTVFQEILRRKKGGYTQFLDSLRKGYLQYIDELQGDGQG</sequence>
<evidence type="ECO:0008006" key="3">
    <source>
        <dbReference type="Google" id="ProtNLM"/>
    </source>
</evidence>
<dbReference type="AlphaFoldDB" id="A0A1V9EPL5"/>
<dbReference type="STRING" id="354355.SAMN05660816_02387"/>
<dbReference type="OrthoDB" id="790983at2"/>
<dbReference type="EMBL" id="LVXG01000018">
    <property type="protein sequence ID" value="OQP48056.1"/>
    <property type="molecule type" value="Genomic_DNA"/>
</dbReference>
<dbReference type="InterPro" id="IPR018534">
    <property type="entry name" value="Tet_reg_excision_RteC"/>
</dbReference>
<evidence type="ECO:0000313" key="2">
    <source>
        <dbReference type="Proteomes" id="UP000192610"/>
    </source>
</evidence>
<comment type="caution">
    <text evidence="1">The sequence shown here is derived from an EMBL/GenBank/DDBJ whole genome shotgun (WGS) entry which is preliminary data.</text>
</comment>
<protein>
    <recommendedName>
        <fullName evidence="3">Tetracycline regulation of excision, RteC</fullName>
    </recommendedName>
</protein>
<evidence type="ECO:0000313" key="1">
    <source>
        <dbReference type="EMBL" id="OQP48056.1"/>
    </source>
</evidence>
<gene>
    <name evidence="1" type="ORF">A4H97_29935</name>
</gene>
<dbReference type="Proteomes" id="UP000192610">
    <property type="component" value="Unassembled WGS sequence"/>
</dbReference>
<dbReference type="Pfam" id="PF09357">
    <property type="entry name" value="RteC"/>
    <property type="match status" value="1"/>
</dbReference>